<keyword evidence="2" id="KW-1185">Reference proteome</keyword>
<comment type="caution">
    <text evidence="1">The sequence shown here is derived from an EMBL/GenBank/DDBJ whole genome shotgun (WGS) entry which is preliminary data.</text>
</comment>
<gene>
    <name evidence="1" type="ORF">J2Z44_003262</name>
</gene>
<sequence>MKKACDILRDEIRKQVSENSKSLQAGLRQMFQLLSFSIIEDLWKD</sequence>
<name>A0ABS4K6M5_9CLOT</name>
<dbReference type="RefSeq" id="WP_161624438.1">
    <property type="nucleotide sequence ID" value="NZ_JAGGLL010000028.1"/>
</dbReference>
<dbReference type="EMBL" id="JAGGLL010000028">
    <property type="protein sequence ID" value="MBP2023425.1"/>
    <property type="molecule type" value="Genomic_DNA"/>
</dbReference>
<proteinExistence type="predicted"/>
<dbReference type="Proteomes" id="UP001519308">
    <property type="component" value="Unassembled WGS sequence"/>
</dbReference>
<accession>A0ABS4K6M5</accession>
<evidence type="ECO:0000313" key="1">
    <source>
        <dbReference type="EMBL" id="MBP2023425.1"/>
    </source>
</evidence>
<organism evidence="1 2">
    <name type="scientific">Clostridium punense</name>
    <dbReference type="NCBI Taxonomy" id="1054297"/>
    <lineage>
        <taxon>Bacteria</taxon>
        <taxon>Bacillati</taxon>
        <taxon>Bacillota</taxon>
        <taxon>Clostridia</taxon>
        <taxon>Eubacteriales</taxon>
        <taxon>Clostridiaceae</taxon>
        <taxon>Clostridium</taxon>
    </lineage>
</organism>
<evidence type="ECO:0008006" key="3">
    <source>
        <dbReference type="Google" id="ProtNLM"/>
    </source>
</evidence>
<reference evidence="1 2" key="1">
    <citation type="submission" date="2021-03" db="EMBL/GenBank/DDBJ databases">
        <title>Genomic Encyclopedia of Type Strains, Phase IV (KMG-IV): sequencing the most valuable type-strain genomes for metagenomic binning, comparative biology and taxonomic classification.</title>
        <authorList>
            <person name="Goeker M."/>
        </authorList>
    </citation>
    <scope>NUCLEOTIDE SEQUENCE [LARGE SCALE GENOMIC DNA]</scope>
    <source>
        <strain evidence="1 2">DSM 28650</strain>
    </source>
</reference>
<evidence type="ECO:0000313" key="2">
    <source>
        <dbReference type="Proteomes" id="UP001519308"/>
    </source>
</evidence>
<protein>
    <recommendedName>
        <fullName evidence="3">Transposase</fullName>
    </recommendedName>
</protein>